<comment type="caution">
    <text evidence="2">The sequence shown here is derived from an EMBL/GenBank/DDBJ whole genome shotgun (WGS) entry which is preliminary data.</text>
</comment>
<dbReference type="EMBL" id="NVUU01000012">
    <property type="protein sequence ID" value="PCI95653.1"/>
    <property type="molecule type" value="Genomic_DNA"/>
</dbReference>
<sequence>MENKIPEKPTPTDATKPPNAIQGDDPQKQPQQPFSEHMQKSAVEKAQQGNSPLDLARQQGHPTSQPTMATIQTQMNSASGSLGDVQNQLHTKNLKLKQSQKYLLRNKLSEANAHVRTAASKAGVQVGNPPTMNTRQSPIRRYLAYVTDSQDQLAQAQRKIKDLTTAGHSLSPGQMLLIQIKLNKASQAIEYSTVLLSKAVDDIKMLFNVQI</sequence>
<proteinExistence type="predicted"/>
<evidence type="ECO:0000313" key="2">
    <source>
        <dbReference type="EMBL" id="PCI95653.1"/>
    </source>
</evidence>
<accession>A0A2A4YLD3</accession>
<name>A0A2A4YLD3_UNCAE</name>
<feature type="region of interest" description="Disordered" evidence="1">
    <location>
        <begin position="1"/>
        <end position="65"/>
    </location>
</feature>
<reference evidence="3" key="1">
    <citation type="submission" date="2017-08" db="EMBL/GenBank/DDBJ databases">
        <title>A dynamic microbial community with high functional redundancy inhabits the cold, oxic subseafloor aquifer.</title>
        <authorList>
            <person name="Tully B.J."/>
            <person name="Wheat C.G."/>
            <person name="Glazer B.T."/>
            <person name="Huber J.A."/>
        </authorList>
    </citation>
    <scope>NUCLEOTIDE SEQUENCE [LARGE SCALE GENOMIC DNA]</scope>
</reference>
<evidence type="ECO:0000256" key="1">
    <source>
        <dbReference type="SAM" id="MobiDB-lite"/>
    </source>
</evidence>
<protein>
    <submittedName>
        <fullName evidence="2">Uncharacterized protein</fullName>
    </submittedName>
</protein>
<gene>
    <name evidence="2" type="ORF">COB11_01585</name>
</gene>
<organism evidence="2 3">
    <name type="scientific">Aerophobetes bacterium</name>
    <dbReference type="NCBI Taxonomy" id="2030807"/>
    <lineage>
        <taxon>Bacteria</taxon>
        <taxon>Candidatus Aerophobota</taxon>
    </lineage>
</organism>
<evidence type="ECO:0000313" key="3">
    <source>
        <dbReference type="Proteomes" id="UP000217838"/>
    </source>
</evidence>
<dbReference type="AlphaFoldDB" id="A0A2A4YLD3"/>
<dbReference type="Proteomes" id="UP000217838">
    <property type="component" value="Unassembled WGS sequence"/>
</dbReference>